<dbReference type="OrthoDB" id="933690at2"/>
<dbReference type="Proteomes" id="UP000184260">
    <property type="component" value="Unassembled WGS sequence"/>
</dbReference>
<evidence type="ECO:0000256" key="1">
    <source>
        <dbReference type="ARBA" id="ARBA00022574"/>
    </source>
</evidence>
<evidence type="ECO:0000313" key="6">
    <source>
        <dbReference type="Proteomes" id="UP000184260"/>
    </source>
</evidence>
<dbReference type="SMART" id="SM00320">
    <property type="entry name" value="WD40"/>
    <property type="match status" value="7"/>
</dbReference>
<dbReference type="SUPFAM" id="SSF50978">
    <property type="entry name" value="WD40 repeat-like"/>
    <property type="match status" value="1"/>
</dbReference>
<dbReference type="InterPro" id="IPR001680">
    <property type="entry name" value="WD40_rpt"/>
</dbReference>
<reference evidence="6" key="1">
    <citation type="submission" date="2016-11" db="EMBL/GenBank/DDBJ databases">
        <authorList>
            <person name="Varghese N."/>
            <person name="Submissions S."/>
        </authorList>
    </citation>
    <scope>NUCLEOTIDE SEQUENCE [LARGE SCALE GENOMIC DNA]</scope>
    <source>
        <strain evidence="6">DSM 3661</strain>
    </source>
</reference>
<evidence type="ECO:0000256" key="4">
    <source>
        <dbReference type="PROSITE-ProRule" id="PRU00221"/>
    </source>
</evidence>
<dbReference type="InterPro" id="IPR015943">
    <property type="entry name" value="WD40/YVTN_repeat-like_dom_sf"/>
</dbReference>
<dbReference type="STRING" id="69322.SAMN05443669_100210"/>
<organism evidence="5 6">
    <name type="scientific">Flavobacterium xanthum</name>
    <dbReference type="NCBI Taxonomy" id="69322"/>
    <lineage>
        <taxon>Bacteria</taxon>
        <taxon>Pseudomonadati</taxon>
        <taxon>Bacteroidota</taxon>
        <taxon>Flavobacteriia</taxon>
        <taxon>Flavobacteriales</taxon>
        <taxon>Flavobacteriaceae</taxon>
        <taxon>Flavobacterium</taxon>
    </lineage>
</organism>
<keyword evidence="6" id="KW-1185">Reference proteome</keyword>
<dbReference type="Pfam" id="PF00400">
    <property type="entry name" value="WD40"/>
    <property type="match status" value="4"/>
</dbReference>
<feature type="repeat" description="WD" evidence="4">
    <location>
        <begin position="185"/>
        <end position="226"/>
    </location>
</feature>
<evidence type="ECO:0000256" key="2">
    <source>
        <dbReference type="ARBA" id="ARBA00022737"/>
    </source>
</evidence>
<dbReference type="InterPro" id="IPR045184">
    <property type="entry name" value="SMU1"/>
</dbReference>
<gene>
    <name evidence="5" type="ORF">SAMN05443669_100210</name>
</gene>
<keyword evidence="2" id="KW-0677">Repeat</keyword>
<feature type="repeat" description="WD" evidence="4">
    <location>
        <begin position="17"/>
        <end position="58"/>
    </location>
</feature>
<feature type="repeat" description="WD" evidence="4">
    <location>
        <begin position="274"/>
        <end position="310"/>
    </location>
</feature>
<feature type="repeat" description="WD" evidence="4">
    <location>
        <begin position="227"/>
        <end position="268"/>
    </location>
</feature>
<dbReference type="AlphaFoldDB" id="A0A1M6XQ25"/>
<protein>
    <recommendedName>
        <fullName evidence="3">WD40 repeat-containing protein SMU1</fullName>
    </recommendedName>
</protein>
<dbReference type="InterPro" id="IPR036322">
    <property type="entry name" value="WD40_repeat_dom_sf"/>
</dbReference>
<dbReference type="PROSITE" id="PS50082">
    <property type="entry name" value="WD_REPEATS_2"/>
    <property type="match status" value="4"/>
</dbReference>
<dbReference type="EMBL" id="FRBU01000002">
    <property type="protein sequence ID" value="SHL08102.1"/>
    <property type="molecule type" value="Genomic_DNA"/>
</dbReference>
<dbReference type="Gene3D" id="2.130.10.10">
    <property type="entry name" value="YVTN repeat-like/Quinoprotein amine dehydrogenase"/>
    <property type="match status" value="2"/>
</dbReference>
<dbReference type="PANTHER" id="PTHR22848">
    <property type="entry name" value="WD40 REPEAT PROTEIN"/>
    <property type="match status" value="1"/>
</dbReference>
<dbReference type="RefSeq" id="WP_073351084.1">
    <property type="nucleotide sequence ID" value="NZ_FRBU01000002.1"/>
</dbReference>
<dbReference type="InterPro" id="IPR019775">
    <property type="entry name" value="WD40_repeat_CS"/>
</dbReference>
<accession>A0A1M6XQ25</accession>
<name>A0A1M6XQ25_9FLAO</name>
<keyword evidence="1 4" id="KW-0853">WD repeat</keyword>
<sequence>METIKKINIGIKHIATLTGHSGCVYAMDKGISDNTVFTAGSDMFIALWNLETLQAEKFSASLPAAVYAICHIPEKKLLLAGTTTGSIHILDLEKKEEKKMLQHHTAPIFDIKYSLETNCFYTAGGDGNFAVCSLDTLSLIKMKKLSKEKVRSIDFNYTTSEIAVALGDCNILVFDLHTLDYKKDFIGHGLASNVVRYSPDGKFLLTGGRDAHLNIWQVGNYDLLKSIPAHNWAIYDIVFSPDATLFATASRDKTIKIWDAKTFQLLKRITKENFDAHTHSVNKLIWSTYNNYLVSVGDDRLVMVREVNSF</sequence>
<proteinExistence type="predicted"/>
<evidence type="ECO:0000256" key="3">
    <source>
        <dbReference type="ARBA" id="ARBA00026184"/>
    </source>
</evidence>
<dbReference type="GO" id="GO:0000398">
    <property type="term" value="P:mRNA splicing, via spliceosome"/>
    <property type="evidence" value="ECO:0007669"/>
    <property type="project" value="InterPro"/>
</dbReference>
<evidence type="ECO:0000313" key="5">
    <source>
        <dbReference type="EMBL" id="SHL08102.1"/>
    </source>
</evidence>
<dbReference type="PROSITE" id="PS50294">
    <property type="entry name" value="WD_REPEATS_REGION"/>
    <property type="match status" value="3"/>
</dbReference>
<dbReference type="PROSITE" id="PS00678">
    <property type="entry name" value="WD_REPEATS_1"/>
    <property type="match status" value="1"/>
</dbReference>